<keyword evidence="7" id="KW-0813">Transport</keyword>
<sequence length="141" mass="14677">MAMTPTGGGPEEDALAPLSEINVTPFVDVMLVLLIVFMVAAPMMVAGVPVNLPRTDAPRLAEPREPLVVTLTADGVVRVGEQAMGAGEVVSTLAPLAAEAPDRPVLLRADRSLSYGEAMTVLGALSRAGFSRVSLLAEMPR</sequence>
<dbReference type="Pfam" id="PF02472">
    <property type="entry name" value="ExbD"/>
    <property type="match status" value="1"/>
</dbReference>
<keyword evidence="6 8" id="KW-0472">Membrane</keyword>
<keyword evidence="10" id="KW-1185">Reference proteome</keyword>
<evidence type="ECO:0000256" key="7">
    <source>
        <dbReference type="RuleBase" id="RU003879"/>
    </source>
</evidence>
<comment type="subcellular location">
    <subcellularLocation>
        <location evidence="1">Cell membrane</location>
        <topology evidence="1">Single-pass membrane protein</topology>
    </subcellularLocation>
    <subcellularLocation>
        <location evidence="7">Cell membrane</location>
        <topology evidence="7">Single-pass type II membrane protein</topology>
    </subcellularLocation>
</comment>
<keyword evidence="4 7" id="KW-0812">Transmembrane</keyword>
<evidence type="ECO:0000256" key="1">
    <source>
        <dbReference type="ARBA" id="ARBA00004162"/>
    </source>
</evidence>
<keyword evidence="7" id="KW-0653">Protein transport</keyword>
<evidence type="ECO:0000256" key="5">
    <source>
        <dbReference type="ARBA" id="ARBA00022989"/>
    </source>
</evidence>
<dbReference type="AlphaFoldDB" id="A0A840AFD4"/>
<keyword evidence="3" id="KW-1003">Cell membrane</keyword>
<dbReference type="GO" id="GO:0022857">
    <property type="term" value="F:transmembrane transporter activity"/>
    <property type="evidence" value="ECO:0007669"/>
    <property type="project" value="InterPro"/>
</dbReference>
<dbReference type="InterPro" id="IPR003400">
    <property type="entry name" value="ExbD"/>
</dbReference>
<evidence type="ECO:0000256" key="3">
    <source>
        <dbReference type="ARBA" id="ARBA00022475"/>
    </source>
</evidence>
<feature type="transmembrane region" description="Helical" evidence="8">
    <location>
        <begin position="29"/>
        <end position="50"/>
    </location>
</feature>
<dbReference type="PANTHER" id="PTHR30558">
    <property type="entry name" value="EXBD MEMBRANE COMPONENT OF PMF-DRIVEN MACROMOLECULE IMPORT SYSTEM"/>
    <property type="match status" value="1"/>
</dbReference>
<keyword evidence="5 8" id="KW-1133">Transmembrane helix</keyword>
<comment type="similarity">
    <text evidence="2 7">Belongs to the ExbD/TolR family.</text>
</comment>
<gene>
    <name evidence="9" type="ORF">GGQ83_003064</name>
</gene>
<comment type="caution">
    <text evidence="9">The sequence shown here is derived from an EMBL/GenBank/DDBJ whole genome shotgun (WGS) entry which is preliminary data.</text>
</comment>
<evidence type="ECO:0000313" key="9">
    <source>
        <dbReference type="EMBL" id="MBB3899612.1"/>
    </source>
</evidence>
<organism evidence="9 10">
    <name type="scientific">Roseococcus suduntuyensis</name>
    <dbReference type="NCBI Taxonomy" id="455361"/>
    <lineage>
        <taxon>Bacteria</taxon>
        <taxon>Pseudomonadati</taxon>
        <taxon>Pseudomonadota</taxon>
        <taxon>Alphaproteobacteria</taxon>
        <taxon>Acetobacterales</taxon>
        <taxon>Roseomonadaceae</taxon>
        <taxon>Roseococcus</taxon>
    </lineage>
</organism>
<dbReference type="Gene3D" id="3.30.420.270">
    <property type="match status" value="1"/>
</dbReference>
<protein>
    <submittedName>
        <fullName evidence="9">Biopolymer transport protein ExbD</fullName>
    </submittedName>
</protein>
<evidence type="ECO:0000256" key="4">
    <source>
        <dbReference type="ARBA" id="ARBA00022692"/>
    </source>
</evidence>
<dbReference type="PANTHER" id="PTHR30558:SF7">
    <property type="entry name" value="TOL-PAL SYSTEM PROTEIN TOLR"/>
    <property type="match status" value="1"/>
</dbReference>
<evidence type="ECO:0000256" key="2">
    <source>
        <dbReference type="ARBA" id="ARBA00005811"/>
    </source>
</evidence>
<evidence type="ECO:0000313" key="10">
    <source>
        <dbReference type="Proteomes" id="UP000553193"/>
    </source>
</evidence>
<dbReference type="Proteomes" id="UP000553193">
    <property type="component" value="Unassembled WGS sequence"/>
</dbReference>
<dbReference type="EMBL" id="JACIDJ010000005">
    <property type="protein sequence ID" value="MBB3899612.1"/>
    <property type="molecule type" value="Genomic_DNA"/>
</dbReference>
<name>A0A840AFD4_9PROT</name>
<dbReference type="RefSeq" id="WP_184385508.1">
    <property type="nucleotide sequence ID" value="NZ_JACIDJ010000005.1"/>
</dbReference>
<evidence type="ECO:0000256" key="8">
    <source>
        <dbReference type="SAM" id="Phobius"/>
    </source>
</evidence>
<dbReference type="GO" id="GO:0015031">
    <property type="term" value="P:protein transport"/>
    <property type="evidence" value="ECO:0007669"/>
    <property type="project" value="UniProtKB-KW"/>
</dbReference>
<dbReference type="GO" id="GO:0005886">
    <property type="term" value="C:plasma membrane"/>
    <property type="evidence" value="ECO:0007669"/>
    <property type="project" value="UniProtKB-SubCell"/>
</dbReference>
<evidence type="ECO:0000256" key="6">
    <source>
        <dbReference type="ARBA" id="ARBA00023136"/>
    </source>
</evidence>
<reference evidence="9 10" key="1">
    <citation type="submission" date="2020-08" db="EMBL/GenBank/DDBJ databases">
        <title>Genomic Encyclopedia of Type Strains, Phase IV (KMG-IV): sequencing the most valuable type-strain genomes for metagenomic binning, comparative biology and taxonomic classification.</title>
        <authorList>
            <person name="Goeker M."/>
        </authorList>
    </citation>
    <scope>NUCLEOTIDE SEQUENCE [LARGE SCALE GENOMIC DNA]</scope>
    <source>
        <strain evidence="9 10">DSM 19979</strain>
    </source>
</reference>
<accession>A0A840AFD4</accession>
<proteinExistence type="inferred from homology"/>